<organism evidence="1 2">
    <name type="scientific">Eumeta variegata</name>
    <name type="common">Bagworm moth</name>
    <name type="synonym">Eumeta japonica</name>
    <dbReference type="NCBI Taxonomy" id="151549"/>
    <lineage>
        <taxon>Eukaryota</taxon>
        <taxon>Metazoa</taxon>
        <taxon>Ecdysozoa</taxon>
        <taxon>Arthropoda</taxon>
        <taxon>Hexapoda</taxon>
        <taxon>Insecta</taxon>
        <taxon>Pterygota</taxon>
        <taxon>Neoptera</taxon>
        <taxon>Endopterygota</taxon>
        <taxon>Lepidoptera</taxon>
        <taxon>Glossata</taxon>
        <taxon>Ditrysia</taxon>
        <taxon>Tineoidea</taxon>
        <taxon>Psychidae</taxon>
        <taxon>Oiketicinae</taxon>
        <taxon>Eumeta</taxon>
    </lineage>
</organism>
<evidence type="ECO:0000313" key="2">
    <source>
        <dbReference type="Proteomes" id="UP000299102"/>
    </source>
</evidence>
<evidence type="ECO:0000313" key="1">
    <source>
        <dbReference type="EMBL" id="GBP10589.1"/>
    </source>
</evidence>
<accession>A0A4C1T7V1</accession>
<dbReference type="AlphaFoldDB" id="A0A4C1T7V1"/>
<dbReference type="EMBL" id="BGZK01000041">
    <property type="protein sequence ID" value="GBP10589.1"/>
    <property type="molecule type" value="Genomic_DNA"/>
</dbReference>
<proteinExistence type="predicted"/>
<sequence length="86" mass="9729">MRGQRSRGARARVMPVLTRSCFINSTCRSGSTIFPGRRRSVRAAVGRRFGVGETSRDVISDSGVFYQYREGFNNAVRRSVRTRDLL</sequence>
<dbReference type="Proteomes" id="UP000299102">
    <property type="component" value="Unassembled WGS sequence"/>
</dbReference>
<keyword evidence="2" id="KW-1185">Reference proteome</keyword>
<reference evidence="1 2" key="1">
    <citation type="journal article" date="2019" name="Commun. Biol.">
        <title>The bagworm genome reveals a unique fibroin gene that provides high tensile strength.</title>
        <authorList>
            <person name="Kono N."/>
            <person name="Nakamura H."/>
            <person name="Ohtoshi R."/>
            <person name="Tomita M."/>
            <person name="Numata K."/>
            <person name="Arakawa K."/>
        </authorList>
    </citation>
    <scope>NUCLEOTIDE SEQUENCE [LARGE SCALE GENOMIC DNA]</scope>
</reference>
<comment type="caution">
    <text evidence="1">The sequence shown here is derived from an EMBL/GenBank/DDBJ whole genome shotgun (WGS) entry which is preliminary data.</text>
</comment>
<name>A0A4C1T7V1_EUMVA</name>
<dbReference type="OrthoDB" id="2195431at2759"/>
<gene>
    <name evidence="1" type="ORF">EVAR_76418_1</name>
</gene>
<protein>
    <submittedName>
        <fullName evidence="1">Uncharacterized protein</fullName>
    </submittedName>
</protein>